<dbReference type="Pfam" id="PF00010">
    <property type="entry name" value="HLH"/>
    <property type="match status" value="1"/>
</dbReference>
<dbReference type="GO" id="GO:0090575">
    <property type="term" value="C:RNA polymerase II transcription regulator complex"/>
    <property type="evidence" value="ECO:0007669"/>
    <property type="project" value="TreeGrafter"/>
</dbReference>
<sequence length="411" mass="46466">MQPQHPEGRVSFLPPPRELLRTSQSSYERSHMVVDNEVPLPNNSRQDEQGNHSNSNKLPSISQMQSFPAKSTISDENLRHRLSDMSVSSPFRFTPSSPPPPPQPAATSRIDYHRAGEHRSPSPDTFYRRHSIATHPLSHPTENIPHSSSNTAIDTLSAPSSPPLPTFHAAPASPGYHSHHHLHHQQQADHYQRHNGVVGSEQHLRHLHRMRQNRPHPYAPDSNSATNSALKSPSASGGAPLPHRRRSILMEEASPVGRRASMPLVSPRVPADDTAPLKQFRSVAEIHNNNNSNNGHPNPDDDDEMDNDDDDMMGTSLRRGSVESQHSRSPELRLSHKLAERKRRKEMKELFDELRDALPTEKNLKTSKWEILSKAIEYITLLRRRDYDLENEVVILRQELALLKRQEQGPV</sequence>
<dbReference type="SMART" id="SM00353">
    <property type="entry name" value="HLH"/>
    <property type="match status" value="1"/>
</dbReference>
<gene>
    <name evidence="5" type="ORF">BCR43DRAFT_492041</name>
</gene>
<proteinExistence type="predicted"/>
<feature type="non-terminal residue" evidence="5">
    <location>
        <position position="1"/>
    </location>
</feature>
<feature type="region of interest" description="Disordered" evidence="3">
    <location>
        <begin position="1"/>
        <end position="108"/>
    </location>
</feature>
<feature type="region of interest" description="Disordered" evidence="3">
    <location>
        <begin position="286"/>
        <end position="332"/>
    </location>
</feature>
<evidence type="ECO:0000256" key="2">
    <source>
        <dbReference type="ARBA" id="ARBA00023242"/>
    </source>
</evidence>
<feature type="compositionally biased region" description="Polar residues" evidence="3">
    <location>
        <begin position="221"/>
        <end position="235"/>
    </location>
</feature>
<dbReference type="PANTHER" id="PTHR10328">
    <property type="entry name" value="PROTEIN MAX MYC-ASSOCIATED FACTOR X"/>
    <property type="match status" value="1"/>
</dbReference>
<comment type="caution">
    <text evidence="5">The sequence shown here is derived from an EMBL/GenBank/DDBJ whole genome shotgun (WGS) entry which is preliminary data.</text>
</comment>
<dbReference type="PANTHER" id="PTHR10328:SF15">
    <property type="entry name" value="BHLH TRANSCRIPTION FACTOR"/>
    <property type="match status" value="1"/>
</dbReference>
<dbReference type="EMBL" id="MCGN01000005">
    <property type="protein sequence ID" value="ORY96651.1"/>
    <property type="molecule type" value="Genomic_DNA"/>
</dbReference>
<dbReference type="OMA" id="YERSHMV"/>
<dbReference type="SUPFAM" id="SSF47459">
    <property type="entry name" value="HLH, helix-loop-helix DNA-binding domain"/>
    <property type="match status" value="1"/>
</dbReference>
<keyword evidence="1" id="KW-0238">DNA-binding</keyword>
<organism evidence="5 6">
    <name type="scientific">Syncephalastrum racemosum</name>
    <name type="common">Filamentous fungus</name>
    <dbReference type="NCBI Taxonomy" id="13706"/>
    <lineage>
        <taxon>Eukaryota</taxon>
        <taxon>Fungi</taxon>
        <taxon>Fungi incertae sedis</taxon>
        <taxon>Mucoromycota</taxon>
        <taxon>Mucoromycotina</taxon>
        <taxon>Mucoromycetes</taxon>
        <taxon>Mucorales</taxon>
        <taxon>Syncephalastraceae</taxon>
        <taxon>Syncephalastrum</taxon>
    </lineage>
</organism>
<accession>A0A1X2HCX7</accession>
<evidence type="ECO:0000259" key="4">
    <source>
        <dbReference type="PROSITE" id="PS50888"/>
    </source>
</evidence>
<feature type="region of interest" description="Disordered" evidence="3">
    <location>
        <begin position="213"/>
        <end position="272"/>
    </location>
</feature>
<evidence type="ECO:0000313" key="6">
    <source>
        <dbReference type="Proteomes" id="UP000242180"/>
    </source>
</evidence>
<evidence type="ECO:0000256" key="3">
    <source>
        <dbReference type="SAM" id="MobiDB-lite"/>
    </source>
</evidence>
<evidence type="ECO:0000313" key="5">
    <source>
        <dbReference type="EMBL" id="ORY96651.1"/>
    </source>
</evidence>
<reference evidence="5 6" key="1">
    <citation type="submission" date="2016-07" db="EMBL/GenBank/DDBJ databases">
        <title>Pervasive Adenine N6-methylation of Active Genes in Fungi.</title>
        <authorList>
            <consortium name="DOE Joint Genome Institute"/>
            <person name="Mondo S.J."/>
            <person name="Dannebaum R.O."/>
            <person name="Kuo R.C."/>
            <person name="Labutti K."/>
            <person name="Haridas S."/>
            <person name="Kuo A."/>
            <person name="Salamov A."/>
            <person name="Ahrendt S.R."/>
            <person name="Lipzen A."/>
            <person name="Sullivan W."/>
            <person name="Andreopoulos W.B."/>
            <person name="Clum A."/>
            <person name="Lindquist E."/>
            <person name="Daum C."/>
            <person name="Ramamoorthy G.K."/>
            <person name="Gryganskyi A."/>
            <person name="Culley D."/>
            <person name="Magnuson J.K."/>
            <person name="James T.Y."/>
            <person name="O'Malley M.A."/>
            <person name="Stajich J.E."/>
            <person name="Spatafora J.W."/>
            <person name="Visel A."/>
            <person name="Grigoriev I.V."/>
        </authorList>
    </citation>
    <scope>NUCLEOTIDE SEQUENCE [LARGE SCALE GENOMIC DNA]</scope>
    <source>
        <strain evidence="5 6">NRRL 2496</strain>
    </source>
</reference>
<dbReference type="OrthoDB" id="8964853at2759"/>
<dbReference type="InParanoid" id="A0A1X2HCX7"/>
<feature type="compositionally biased region" description="Polar residues" evidence="3">
    <location>
        <begin position="51"/>
        <end position="75"/>
    </location>
</feature>
<keyword evidence="6" id="KW-1185">Reference proteome</keyword>
<dbReference type="GO" id="GO:0045944">
    <property type="term" value="P:positive regulation of transcription by RNA polymerase II"/>
    <property type="evidence" value="ECO:0007669"/>
    <property type="project" value="TreeGrafter"/>
</dbReference>
<feature type="domain" description="BHLH" evidence="4">
    <location>
        <begin position="331"/>
        <end position="382"/>
    </location>
</feature>
<protein>
    <recommendedName>
        <fullName evidence="4">BHLH domain-containing protein</fullName>
    </recommendedName>
</protein>
<dbReference type="AlphaFoldDB" id="A0A1X2HCX7"/>
<feature type="region of interest" description="Disordered" evidence="3">
    <location>
        <begin position="136"/>
        <end position="190"/>
    </location>
</feature>
<dbReference type="GO" id="GO:0003677">
    <property type="term" value="F:DNA binding"/>
    <property type="evidence" value="ECO:0007669"/>
    <property type="project" value="UniProtKB-KW"/>
</dbReference>
<dbReference type="STRING" id="13706.A0A1X2HCX7"/>
<dbReference type="GO" id="GO:0046983">
    <property type="term" value="F:protein dimerization activity"/>
    <property type="evidence" value="ECO:0007669"/>
    <property type="project" value="InterPro"/>
</dbReference>
<dbReference type="PROSITE" id="PS50888">
    <property type="entry name" value="BHLH"/>
    <property type="match status" value="1"/>
</dbReference>
<dbReference type="Proteomes" id="UP000242180">
    <property type="component" value="Unassembled WGS sequence"/>
</dbReference>
<dbReference type="InterPro" id="IPR036638">
    <property type="entry name" value="HLH_DNA-bd_sf"/>
</dbReference>
<evidence type="ECO:0000256" key="1">
    <source>
        <dbReference type="ARBA" id="ARBA00023125"/>
    </source>
</evidence>
<feature type="compositionally biased region" description="Polar residues" evidence="3">
    <location>
        <begin position="140"/>
        <end position="154"/>
    </location>
</feature>
<dbReference type="InterPro" id="IPR011598">
    <property type="entry name" value="bHLH_dom"/>
</dbReference>
<feature type="compositionally biased region" description="Acidic residues" evidence="3">
    <location>
        <begin position="300"/>
        <end position="312"/>
    </location>
</feature>
<dbReference type="Gene3D" id="4.10.280.10">
    <property type="entry name" value="Helix-loop-helix DNA-binding domain"/>
    <property type="match status" value="1"/>
</dbReference>
<dbReference type="GO" id="GO:0003700">
    <property type="term" value="F:DNA-binding transcription factor activity"/>
    <property type="evidence" value="ECO:0007669"/>
    <property type="project" value="TreeGrafter"/>
</dbReference>
<keyword evidence="2" id="KW-0539">Nucleus</keyword>
<name>A0A1X2HCX7_SYNRA</name>
<feature type="compositionally biased region" description="Low complexity" evidence="3">
    <location>
        <begin position="287"/>
        <end position="297"/>
    </location>
</feature>